<dbReference type="InterPro" id="IPR012337">
    <property type="entry name" value="RNaseH-like_sf"/>
</dbReference>
<dbReference type="PANTHER" id="PTHR42648">
    <property type="entry name" value="TRANSPOSASE, PUTATIVE-RELATED"/>
    <property type="match status" value="1"/>
</dbReference>
<dbReference type="OrthoDB" id="1749397at2759"/>
<dbReference type="SUPFAM" id="SSF53098">
    <property type="entry name" value="Ribonuclease H-like"/>
    <property type="match status" value="1"/>
</dbReference>
<name>A0A371GKE3_MUCPR</name>
<dbReference type="InterPro" id="IPR039537">
    <property type="entry name" value="Retrotran_Ty1/copia-like"/>
</dbReference>
<reference evidence="2" key="1">
    <citation type="submission" date="2018-05" db="EMBL/GenBank/DDBJ databases">
        <title>Draft genome of Mucuna pruriens seed.</title>
        <authorList>
            <person name="Nnadi N.E."/>
            <person name="Vos R."/>
            <person name="Hasami M.H."/>
            <person name="Devisetty U.K."/>
            <person name="Aguiy J.C."/>
        </authorList>
    </citation>
    <scope>NUCLEOTIDE SEQUENCE [LARGE SCALE GENOMIC DNA]</scope>
    <source>
        <strain evidence="2">JCA_2017</strain>
    </source>
</reference>
<evidence type="ECO:0000313" key="2">
    <source>
        <dbReference type="EMBL" id="RDX91039.1"/>
    </source>
</evidence>
<organism evidence="2 3">
    <name type="scientific">Mucuna pruriens</name>
    <name type="common">Velvet bean</name>
    <name type="synonym">Dolichos pruriens</name>
    <dbReference type="NCBI Taxonomy" id="157652"/>
    <lineage>
        <taxon>Eukaryota</taxon>
        <taxon>Viridiplantae</taxon>
        <taxon>Streptophyta</taxon>
        <taxon>Embryophyta</taxon>
        <taxon>Tracheophyta</taxon>
        <taxon>Spermatophyta</taxon>
        <taxon>Magnoliopsida</taxon>
        <taxon>eudicotyledons</taxon>
        <taxon>Gunneridae</taxon>
        <taxon>Pentapetalae</taxon>
        <taxon>rosids</taxon>
        <taxon>fabids</taxon>
        <taxon>Fabales</taxon>
        <taxon>Fabaceae</taxon>
        <taxon>Papilionoideae</taxon>
        <taxon>50 kb inversion clade</taxon>
        <taxon>NPAAA clade</taxon>
        <taxon>indigoferoid/millettioid clade</taxon>
        <taxon>Phaseoleae</taxon>
        <taxon>Mucuna</taxon>
    </lineage>
</organism>
<dbReference type="Gene3D" id="3.30.420.10">
    <property type="entry name" value="Ribonuclease H-like superfamily/Ribonuclease H"/>
    <property type="match status" value="1"/>
</dbReference>
<dbReference type="STRING" id="157652.A0A371GKE3"/>
<dbReference type="PROSITE" id="PS50994">
    <property type="entry name" value="INTEGRASE"/>
    <property type="match status" value="1"/>
</dbReference>
<protein>
    <recommendedName>
        <fullName evidence="1">Integrase catalytic domain-containing protein</fullName>
    </recommendedName>
</protein>
<proteinExistence type="predicted"/>
<gene>
    <name evidence="2" type="ORF">CR513_27041</name>
</gene>
<sequence>MKERSELLSILMSFSKEVKNQFGKIIKILSDNAKEYFSFELNSYLSLKGILHQSTCPHTPQQNGIAERKNRHLVETARTLLLSANVPTNHWGEAILTAYFLINQMPSASLENQIPHSILFPKDKMYHVSPKVFGCMSLQVVIQPSSSAHS</sequence>
<evidence type="ECO:0000259" key="1">
    <source>
        <dbReference type="PROSITE" id="PS50994"/>
    </source>
</evidence>
<dbReference type="Proteomes" id="UP000257109">
    <property type="component" value="Unassembled WGS sequence"/>
</dbReference>
<dbReference type="InterPro" id="IPR036397">
    <property type="entry name" value="RNaseH_sf"/>
</dbReference>
<feature type="non-terminal residue" evidence="2">
    <location>
        <position position="1"/>
    </location>
</feature>
<comment type="caution">
    <text evidence="2">The sequence shown here is derived from an EMBL/GenBank/DDBJ whole genome shotgun (WGS) entry which is preliminary data.</text>
</comment>
<keyword evidence="3" id="KW-1185">Reference proteome</keyword>
<dbReference type="AlphaFoldDB" id="A0A371GKE3"/>
<dbReference type="GO" id="GO:0003676">
    <property type="term" value="F:nucleic acid binding"/>
    <property type="evidence" value="ECO:0007669"/>
    <property type="project" value="InterPro"/>
</dbReference>
<dbReference type="PANTHER" id="PTHR42648:SF28">
    <property type="entry name" value="TRANSPOSON-ENCODED PROTEIN WITH RIBONUCLEASE H-LIKE AND RETROVIRUS ZINC FINGER-LIKE DOMAINS"/>
    <property type="match status" value="1"/>
</dbReference>
<dbReference type="GO" id="GO:0015074">
    <property type="term" value="P:DNA integration"/>
    <property type="evidence" value="ECO:0007669"/>
    <property type="project" value="InterPro"/>
</dbReference>
<feature type="domain" description="Integrase catalytic" evidence="1">
    <location>
        <begin position="1"/>
        <end position="123"/>
    </location>
</feature>
<dbReference type="InterPro" id="IPR001584">
    <property type="entry name" value="Integrase_cat-core"/>
</dbReference>
<evidence type="ECO:0000313" key="3">
    <source>
        <dbReference type="Proteomes" id="UP000257109"/>
    </source>
</evidence>
<dbReference type="EMBL" id="QJKJ01005219">
    <property type="protein sequence ID" value="RDX91039.1"/>
    <property type="molecule type" value="Genomic_DNA"/>
</dbReference>
<accession>A0A371GKE3</accession>